<reference evidence="3" key="1">
    <citation type="submission" date="2016-10" db="EMBL/GenBank/DDBJ databases">
        <authorList>
            <person name="Varghese N."/>
            <person name="Submissions S."/>
        </authorList>
    </citation>
    <scope>NUCLEOTIDE SEQUENCE [LARGE SCALE GENOMIC DNA]</scope>
    <source>
        <strain evidence="3">ATCC 700379</strain>
    </source>
</reference>
<dbReference type="NCBIfam" id="TIGR02327">
    <property type="entry name" value="int_mem_ywzB"/>
    <property type="match status" value="1"/>
</dbReference>
<keyword evidence="1" id="KW-0472">Membrane</keyword>
<keyword evidence="1" id="KW-0812">Transmembrane</keyword>
<feature type="transmembrane region" description="Helical" evidence="1">
    <location>
        <begin position="47"/>
        <end position="69"/>
    </location>
</feature>
<evidence type="ECO:0000313" key="2">
    <source>
        <dbReference type="EMBL" id="SFG22669.1"/>
    </source>
</evidence>
<dbReference type="RefSeq" id="WP_177184644.1">
    <property type="nucleotide sequence ID" value="NZ_FOOY01000006.1"/>
</dbReference>
<proteinExistence type="predicted"/>
<evidence type="ECO:0000313" key="3">
    <source>
        <dbReference type="Proteomes" id="UP000198752"/>
    </source>
</evidence>
<accession>A0A1I2Q5M3</accession>
<evidence type="ECO:0000256" key="1">
    <source>
        <dbReference type="SAM" id="Phobius"/>
    </source>
</evidence>
<dbReference type="Proteomes" id="UP000198752">
    <property type="component" value="Unassembled WGS sequence"/>
</dbReference>
<dbReference type="InterPro" id="IPR009526">
    <property type="entry name" value="DUF1146"/>
</dbReference>
<name>A0A1I2Q5M3_9BACL</name>
<dbReference type="Pfam" id="PF06612">
    <property type="entry name" value="DUF1146"/>
    <property type="match status" value="1"/>
</dbReference>
<dbReference type="AlphaFoldDB" id="A0A1I2Q5M3"/>
<protein>
    <submittedName>
        <fullName evidence="2">Conserved hypothetical integral membrane protein</fullName>
    </submittedName>
</protein>
<sequence>MIENSGLQAMISILIHLSFLALTWWALQSLKFEAVFRYPKSLQARIFYVLLAIAISYPVAKFFLDYVVWSLMLPQIYN</sequence>
<dbReference type="EMBL" id="FOOY01000006">
    <property type="protein sequence ID" value="SFG22669.1"/>
    <property type="molecule type" value="Genomic_DNA"/>
</dbReference>
<keyword evidence="3" id="KW-1185">Reference proteome</keyword>
<keyword evidence="1" id="KW-1133">Transmembrane helix</keyword>
<gene>
    <name evidence="2" type="ORF">SAMN02982927_01034</name>
</gene>
<dbReference type="STRING" id="269670.SAMN02982927_01034"/>
<organism evidence="2 3">
    <name type="scientific">Sporolactobacillus nakayamae</name>
    <dbReference type="NCBI Taxonomy" id="269670"/>
    <lineage>
        <taxon>Bacteria</taxon>
        <taxon>Bacillati</taxon>
        <taxon>Bacillota</taxon>
        <taxon>Bacilli</taxon>
        <taxon>Bacillales</taxon>
        <taxon>Sporolactobacillaceae</taxon>
        <taxon>Sporolactobacillus</taxon>
    </lineage>
</organism>
<feature type="transmembrane region" description="Helical" evidence="1">
    <location>
        <begin position="6"/>
        <end position="27"/>
    </location>
</feature>